<protein>
    <submittedName>
        <fullName evidence="2">Mor transcription activator family protein</fullName>
    </submittedName>
</protein>
<dbReference type="PANTHER" id="PTHR37812:SF1">
    <property type="entry name" value="MU-LIKE PROPHAGE FLUMU PROTEIN C"/>
    <property type="match status" value="1"/>
</dbReference>
<dbReference type="HOGENOM" id="CLU_141450_3_0_9"/>
<reference evidence="2" key="2">
    <citation type="submission" date="2013-09" db="EMBL/GenBank/DDBJ databases">
        <title>Draft genome sequence of Anaerotruncus colihominis(DSM 17241).</title>
        <authorList>
            <person name="Sudarsanam P."/>
            <person name="Ley R."/>
            <person name="Guruge J."/>
            <person name="Turnbaugh P.J."/>
            <person name="Mahowald M."/>
            <person name="Liep D."/>
            <person name="Gordon J."/>
        </authorList>
    </citation>
    <scope>NUCLEOTIDE SEQUENCE</scope>
    <source>
        <strain evidence="2">DSM 17241</strain>
    </source>
</reference>
<dbReference type="Proteomes" id="UP000003803">
    <property type="component" value="Unassembled WGS sequence"/>
</dbReference>
<dbReference type="SUPFAM" id="SSF46689">
    <property type="entry name" value="Homeodomain-like"/>
    <property type="match status" value="1"/>
</dbReference>
<dbReference type="EMBL" id="ABGD02000005">
    <property type="protein sequence ID" value="EDS12973.1"/>
    <property type="molecule type" value="Genomic_DNA"/>
</dbReference>
<name>B0P6Z8_9FIRM</name>
<dbReference type="Pfam" id="PF08765">
    <property type="entry name" value="Mor"/>
    <property type="match status" value="1"/>
</dbReference>
<sequence>MSEQSGIRLEDLSQSQREIAELIGQDNFRKLMNAYGGGYIYIPKTDRLDRQDRNERIRSDFNGYNFRELSKKYDLTEVSIRSIVADRIKETRARPIDGQLSFL</sequence>
<dbReference type="eggNOG" id="COG5566">
    <property type="taxonomic scope" value="Bacteria"/>
</dbReference>
<dbReference type="Gene3D" id="1.10.10.60">
    <property type="entry name" value="Homeodomain-like"/>
    <property type="match status" value="1"/>
</dbReference>
<dbReference type="PANTHER" id="PTHR37812">
    <property type="entry name" value="MU-LIKE PROPHAGE FLUMU PROTEIN C"/>
    <property type="match status" value="1"/>
</dbReference>
<dbReference type="InterPro" id="IPR014875">
    <property type="entry name" value="Mor_transcription_activator"/>
</dbReference>
<dbReference type="RefSeq" id="WP_006873935.1">
    <property type="nucleotide sequence ID" value="NZ_DS544175.1"/>
</dbReference>
<dbReference type="InterPro" id="IPR052411">
    <property type="entry name" value="c-mor_Regulatory_Protein"/>
</dbReference>
<evidence type="ECO:0000313" key="2">
    <source>
        <dbReference type="EMBL" id="EDS12973.1"/>
    </source>
</evidence>
<dbReference type="InterPro" id="IPR009057">
    <property type="entry name" value="Homeodomain-like_sf"/>
</dbReference>
<feature type="domain" description="Mor transcription activator" evidence="1">
    <location>
        <begin position="9"/>
        <end position="93"/>
    </location>
</feature>
<dbReference type="AlphaFoldDB" id="B0P6Z8"/>
<keyword evidence="3" id="KW-1185">Reference proteome</keyword>
<organism evidence="2 3">
    <name type="scientific">Anaerotruncus colihominis DSM 17241</name>
    <dbReference type="NCBI Taxonomy" id="445972"/>
    <lineage>
        <taxon>Bacteria</taxon>
        <taxon>Bacillati</taxon>
        <taxon>Bacillota</taxon>
        <taxon>Clostridia</taxon>
        <taxon>Eubacteriales</taxon>
        <taxon>Oscillospiraceae</taxon>
        <taxon>Anaerotruncus</taxon>
    </lineage>
</organism>
<proteinExistence type="predicted"/>
<gene>
    <name evidence="2" type="ORF">ANACOL_00526</name>
</gene>
<accession>B0P6Z8</accession>
<evidence type="ECO:0000259" key="1">
    <source>
        <dbReference type="Pfam" id="PF08765"/>
    </source>
</evidence>
<evidence type="ECO:0000313" key="3">
    <source>
        <dbReference type="Proteomes" id="UP000003803"/>
    </source>
</evidence>
<reference evidence="2" key="1">
    <citation type="submission" date="2007-11" db="EMBL/GenBank/DDBJ databases">
        <authorList>
            <person name="Fulton L."/>
            <person name="Clifton S."/>
            <person name="Fulton B."/>
            <person name="Xu J."/>
            <person name="Minx P."/>
            <person name="Pepin K.H."/>
            <person name="Johnson M."/>
            <person name="Thiruvilangam P."/>
            <person name="Bhonagiri V."/>
            <person name="Nash W.E."/>
            <person name="Mardis E.R."/>
            <person name="Wilson R.K."/>
        </authorList>
    </citation>
    <scope>NUCLEOTIDE SEQUENCE [LARGE SCALE GENOMIC DNA]</scope>
    <source>
        <strain evidence="2">DSM 17241</strain>
    </source>
</reference>
<comment type="caution">
    <text evidence="2">The sequence shown here is derived from an EMBL/GenBank/DDBJ whole genome shotgun (WGS) entry which is preliminary data.</text>
</comment>